<dbReference type="AlphaFoldDB" id="A0A1E4QZX5"/>
<evidence type="ECO:0000313" key="1">
    <source>
        <dbReference type="EMBL" id="ODV53756.1"/>
    </source>
</evidence>
<sequence length="201" mass="22606">MGGPKMKKAEMMDQHLETYEEKISSTEIWHVVNLIYKINLDEAPIVNKEIEGISSLSGREAIDSFLQQYEGNITGTKARSILNEMFGVNLDAISSLEGARLSLYSKGQWIVQHEKDLFVVHTGAGDIDVKVYPTNYFFEQTGLKELPTNLQHKLASIGYYFDDTMDSYYYSNPTSEAVSDTFKGKTIGTILGVIQQSFSHL</sequence>
<gene>
    <name evidence="1" type="ORF">BG258_20470</name>
</gene>
<dbReference type="EMBL" id="MECQ01000003">
    <property type="protein sequence ID" value="ODV53756.1"/>
    <property type="molecule type" value="Genomic_DNA"/>
</dbReference>
<reference evidence="1 2" key="1">
    <citation type="submission" date="2016-09" db="EMBL/GenBank/DDBJ databases">
        <title>Draft genome sequence of the soil isolate, Lysinibacillus fusiformis M5, a potential hypoxanthine producer.</title>
        <authorList>
            <person name="Gallegos-Monterrosa R."/>
            <person name="Maroti G."/>
            <person name="Balint B."/>
            <person name="Kovacs A.T."/>
        </authorList>
    </citation>
    <scope>NUCLEOTIDE SEQUENCE [LARGE SCALE GENOMIC DNA]</scope>
    <source>
        <strain evidence="1 2">M5</strain>
    </source>
</reference>
<dbReference type="Proteomes" id="UP000094784">
    <property type="component" value="Unassembled WGS sequence"/>
</dbReference>
<protein>
    <submittedName>
        <fullName evidence="1">Uncharacterized protein</fullName>
    </submittedName>
</protein>
<proteinExistence type="predicted"/>
<accession>A0A1E4QZX5</accession>
<name>A0A1E4QZX5_9BACI</name>
<evidence type="ECO:0000313" key="2">
    <source>
        <dbReference type="Proteomes" id="UP000094784"/>
    </source>
</evidence>
<comment type="caution">
    <text evidence="1">The sequence shown here is derived from an EMBL/GenBank/DDBJ whole genome shotgun (WGS) entry which is preliminary data.</text>
</comment>
<organism evidence="1 2">
    <name type="scientific">Lysinibacillus fusiformis</name>
    <dbReference type="NCBI Taxonomy" id="28031"/>
    <lineage>
        <taxon>Bacteria</taxon>
        <taxon>Bacillati</taxon>
        <taxon>Bacillota</taxon>
        <taxon>Bacilli</taxon>
        <taxon>Bacillales</taxon>
        <taxon>Bacillaceae</taxon>
        <taxon>Lysinibacillus</taxon>
    </lineage>
</organism>